<feature type="compositionally biased region" description="Polar residues" evidence="1">
    <location>
        <begin position="41"/>
        <end position="60"/>
    </location>
</feature>
<evidence type="ECO:0000313" key="3">
    <source>
        <dbReference type="EMBL" id="KAF3764583.1"/>
    </source>
</evidence>
<feature type="compositionally biased region" description="Low complexity" evidence="1">
    <location>
        <begin position="591"/>
        <end position="600"/>
    </location>
</feature>
<dbReference type="PANTHER" id="PTHR38426">
    <property type="entry name" value="MAINTENANCE OF TELOMERE CAPPING PROTEIN 4"/>
    <property type="match status" value="1"/>
</dbReference>
<feature type="compositionally biased region" description="Low complexity" evidence="1">
    <location>
        <begin position="192"/>
        <end position="208"/>
    </location>
</feature>
<sequence length="1264" mass="140187">MTEYDASHQQNDLLRPPGHRYPSPSTSRGQDRHDALGSLETGGSSHSGSLINSTWTTDATLAQRPSHDGSLPDAHSNERRARDHRSSRRQNKPQSHKHKSTGAFLLSDPFDEPGADDLRPRKNRGRSTGDKNKDKETTPRHSHEHAPGTRQSGVGLGLPSDLKKGNGSAAQSPGTPPRHLGTDRRSAELLQVSPGMGSSHSSPSSVDMDSTQIVSMALNLSEGRRLAQRRILSQTLPPRLAPLPTDNTVAGTLRQQLQQQRRVSRTASPGHEKGSGGRAVSSGKSAAALQPAFEPAATEGSYQYNFSSSTWARAQKAKDYMELLAQYRRVLDLLPPLKPNSLSKVPTSELSPSMPMSLDTVNATGQIGRPYDPLQYVRNRKVRARERQTIDGESQGFGDVSRVTDWVDDVAKWVATRQIRTPGSAALPPFSGADVFSMDTSPSTHVSRSAAPIVKPKRPRNDWMIEPADMLADIYWLEQDDHKRLVEDRHWRRVFPQDADLYRPLSRSTNDASPALGLTSSPAQQAIETEQFSGRPLSDVKMYKGESEQVPSSTRGKARQKLQEIRGLHRHSAAHGDKHHHHHSRLRGRSDSTSSSSNSDSQDRSRKSMSGDTGRDILEKQMMEMMAREAQETKEDDLKLAQEPELRRLRTQPSDIISQSQITTPPDSTAVSRQHSRRGSRIDTSDADEKKFVVGSGAGSPPRLGRESLEVPPFQRGRRMSIGSESSAPNSPDIRASRRDNYFIPAIGADLSPASSRAGSPSRNPLSRVKQIFRDRSRDRAPERYHEALSSEKESSAELVSSNPPSRISSPPELFDRWQTHSRTNSVGPDVKLTTRTTGDSHKSHRKSNSIRLDPGSGLRSLFKGPRIDSVLKSGVSRMSELLWKKESEAEDSDSSTSLSGESDDETRGRRRHPNSLSPTPSLRGLPGQMKHEKHYLDVMPPFVSSSEQRGNDHSRSDSLFAPLSKPTSNRSTRFEILKPPRIDISMASDTADPGDHAVDGLDSEARVDRIREVQSAGDRRPSLSIRPPNGREKSFSTEHTPISRREVARLRAMVLSSGVMAMEISRRAHRPTILTPNASNDNAQVLEALGNKVSWPEIASLAPDDQRDELLSEPVSQADLFPVTADVLRTAIRSSRESWKSEAEAFKHHTRAELIEGRIESLRARIQLDLSSMTRAAAEEADEVGGDLVDGQRLKVKVVVDGIDKLSRRRRRRFRWVRRAGWLAVEWALVGFMWYVWFVVMIARIVLGIGRGFVGGVRWLLWL</sequence>
<keyword evidence="2" id="KW-0812">Transmembrane</keyword>
<protein>
    <submittedName>
        <fullName evidence="3">Uncharacterized protein</fullName>
    </submittedName>
</protein>
<evidence type="ECO:0000256" key="2">
    <source>
        <dbReference type="SAM" id="Phobius"/>
    </source>
</evidence>
<comment type="caution">
    <text evidence="3">The sequence shown here is derived from an EMBL/GenBank/DDBJ whole genome shotgun (WGS) entry which is preliminary data.</text>
</comment>
<feature type="compositionally biased region" description="Polar residues" evidence="1">
    <location>
        <begin position="651"/>
        <end position="673"/>
    </location>
</feature>
<proteinExistence type="predicted"/>
<feature type="compositionally biased region" description="Basic residues" evidence="1">
    <location>
        <begin position="568"/>
        <end position="587"/>
    </location>
</feature>
<feature type="region of interest" description="Disordered" evidence="1">
    <location>
        <begin position="988"/>
        <end position="1041"/>
    </location>
</feature>
<feature type="compositionally biased region" description="Basic and acidic residues" evidence="1">
    <location>
        <begin position="1030"/>
        <end position="1041"/>
    </location>
</feature>
<keyword evidence="4" id="KW-1185">Reference proteome</keyword>
<organism evidence="3 4">
    <name type="scientific">Cryphonectria parasitica (strain ATCC 38755 / EP155)</name>
    <dbReference type="NCBI Taxonomy" id="660469"/>
    <lineage>
        <taxon>Eukaryota</taxon>
        <taxon>Fungi</taxon>
        <taxon>Dikarya</taxon>
        <taxon>Ascomycota</taxon>
        <taxon>Pezizomycotina</taxon>
        <taxon>Sordariomycetes</taxon>
        <taxon>Sordariomycetidae</taxon>
        <taxon>Diaporthales</taxon>
        <taxon>Cryphonectriaceae</taxon>
        <taxon>Cryphonectria-Endothia species complex</taxon>
        <taxon>Cryphonectria</taxon>
    </lineage>
</organism>
<feature type="region of interest" description="Disordered" evidence="1">
    <location>
        <begin position="887"/>
        <end position="928"/>
    </location>
</feature>
<feature type="region of interest" description="Disordered" evidence="1">
    <location>
        <begin position="504"/>
        <end position="615"/>
    </location>
</feature>
<feature type="region of interest" description="Disordered" evidence="1">
    <location>
        <begin position="1"/>
        <end position="208"/>
    </location>
</feature>
<evidence type="ECO:0000256" key="1">
    <source>
        <dbReference type="SAM" id="MobiDB-lite"/>
    </source>
</evidence>
<feature type="region of interest" description="Disordered" evidence="1">
    <location>
        <begin position="644"/>
        <end position="863"/>
    </location>
</feature>
<feature type="compositionally biased region" description="Basic and acidic residues" evidence="1">
    <location>
        <begin position="772"/>
        <end position="796"/>
    </location>
</feature>
<feature type="compositionally biased region" description="Basic and acidic residues" evidence="1">
    <location>
        <begin position="127"/>
        <end position="147"/>
    </location>
</feature>
<dbReference type="RefSeq" id="XP_040775544.1">
    <property type="nucleotide sequence ID" value="XM_040920576.1"/>
</dbReference>
<evidence type="ECO:0000313" key="4">
    <source>
        <dbReference type="Proteomes" id="UP000803844"/>
    </source>
</evidence>
<gene>
    <name evidence="3" type="ORF">M406DRAFT_330913</name>
</gene>
<dbReference type="InterPro" id="IPR038769">
    <property type="entry name" value="MTC4"/>
</dbReference>
<feature type="transmembrane region" description="Helical" evidence="2">
    <location>
        <begin position="1217"/>
        <end position="1236"/>
    </location>
</feature>
<feature type="compositionally biased region" description="Basic and acidic residues" evidence="1">
    <location>
        <begin position="680"/>
        <end position="692"/>
    </location>
</feature>
<reference evidence="3" key="1">
    <citation type="journal article" date="2020" name="Phytopathology">
        <title>Genome sequence of the chestnut blight fungus Cryphonectria parasitica EP155: A fundamental resource for an archetypical invasive plant pathogen.</title>
        <authorList>
            <person name="Crouch J.A."/>
            <person name="Dawe A."/>
            <person name="Aerts A."/>
            <person name="Barry K."/>
            <person name="Churchill A.C.L."/>
            <person name="Grimwood J."/>
            <person name="Hillman B."/>
            <person name="Milgroom M.G."/>
            <person name="Pangilinan J."/>
            <person name="Smith M."/>
            <person name="Salamov A."/>
            <person name="Schmutz J."/>
            <person name="Yadav J."/>
            <person name="Grigoriev I.V."/>
            <person name="Nuss D."/>
        </authorList>
    </citation>
    <scope>NUCLEOTIDE SEQUENCE</scope>
    <source>
        <strain evidence="3">EP155</strain>
    </source>
</reference>
<feature type="region of interest" description="Disordered" evidence="1">
    <location>
        <begin position="254"/>
        <end position="287"/>
    </location>
</feature>
<feature type="compositionally biased region" description="Low complexity" evidence="1">
    <location>
        <begin position="752"/>
        <end position="763"/>
    </location>
</feature>
<dbReference type="OrthoDB" id="5402622at2759"/>
<feature type="region of interest" description="Disordered" evidence="1">
    <location>
        <begin position="943"/>
        <end position="975"/>
    </location>
</feature>
<feature type="compositionally biased region" description="Low complexity" evidence="1">
    <location>
        <begin position="797"/>
        <end position="812"/>
    </location>
</feature>
<dbReference type="Proteomes" id="UP000803844">
    <property type="component" value="Unassembled WGS sequence"/>
</dbReference>
<feature type="compositionally biased region" description="Basic and acidic residues" evidence="1">
    <location>
        <begin position="994"/>
        <end position="1022"/>
    </location>
</feature>
<dbReference type="PANTHER" id="PTHR38426:SF1">
    <property type="entry name" value="MAINTENANCE OF TELOMERE CAPPING PROTEIN 4"/>
    <property type="match status" value="1"/>
</dbReference>
<dbReference type="AlphaFoldDB" id="A0A9P5CMX8"/>
<feature type="compositionally biased region" description="Basic residues" evidence="1">
    <location>
        <begin position="82"/>
        <end position="100"/>
    </location>
</feature>
<keyword evidence="2" id="KW-0472">Membrane</keyword>
<feature type="compositionally biased region" description="Polar residues" evidence="1">
    <location>
        <begin position="506"/>
        <end position="532"/>
    </location>
</feature>
<dbReference type="EMBL" id="MU032348">
    <property type="protein sequence ID" value="KAF3764583.1"/>
    <property type="molecule type" value="Genomic_DNA"/>
</dbReference>
<name>A0A9P5CMX8_CRYP1</name>
<keyword evidence="2" id="KW-1133">Transmembrane helix</keyword>
<accession>A0A9P5CMX8</accession>
<dbReference type="GeneID" id="63837705"/>